<proteinExistence type="predicted"/>
<keyword evidence="4" id="KW-1133">Transmembrane helix</keyword>
<dbReference type="PANTHER" id="PTHR33542:SF3">
    <property type="entry name" value="SIROHYDROCHLORIN FERROCHELATASE, CHLOROPLASTIC"/>
    <property type="match status" value="1"/>
</dbReference>
<dbReference type="AlphaFoldDB" id="A0A0B7MHK6"/>
<dbReference type="Gene3D" id="3.40.50.1400">
    <property type="match status" value="2"/>
</dbReference>
<organism evidence="6 7">
    <name type="scientific">Syntrophaceticus schinkii</name>
    <dbReference type="NCBI Taxonomy" id="499207"/>
    <lineage>
        <taxon>Bacteria</taxon>
        <taxon>Bacillati</taxon>
        <taxon>Bacillota</taxon>
        <taxon>Clostridia</taxon>
        <taxon>Thermoanaerobacterales</taxon>
        <taxon>Thermoanaerobacterales Family III. Incertae Sedis</taxon>
        <taxon>Syntrophaceticus</taxon>
    </lineage>
</organism>
<dbReference type="CDD" id="cd03416">
    <property type="entry name" value="CbiX_SirB_N"/>
    <property type="match status" value="1"/>
</dbReference>
<evidence type="ECO:0000256" key="5">
    <source>
        <dbReference type="SAM" id="SignalP"/>
    </source>
</evidence>
<keyword evidence="1" id="KW-0479">Metal-binding</keyword>
<dbReference type="NCBIfam" id="TIGR01167">
    <property type="entry name" value="LPXTG_anchor"/>
    <property type="match status" value="1"/>
</dbReference>
<name>A0A0B7MHK6_9FIRM</name>
<feature type="signal peptide" evidence="5">
    <location>
        <begin position="1"/>
        <end position="28"/>
    </location>
</feature>
<feature type="compositionally biased region" description="Basic and acidic residues" evidence="3">
    <location>
        <begin position="645"/>
        <end position="672"/>
    </location>
</feature>
<dbReference type="GO" id="GO:0016852">
    <property type="term" value="F:sirohydrochlorin cobaltochelatase activity"/>
    <property type="evidence" value="ECO:0007669"/>
    <property type="project" value="UniProtKB-EC"/>
</dbReference>
<feature type="transmembrane region" description="Helical" evidence="4">
    <location>
        <begin position="680"/>
        <end position="698"/>
    </location>
</feature>
<keyword evidence="7" id="KW-1185">Reference proteome</keyword>
<feature type="chain" id="PRO_5038660750" evidence="5">
    <location>
        <begin position="29"/>
        <end position="709"/>
    </location>
</feature>
<evidence type="ECO:0000256" key="2">
    <source>
        <dbReference type="ARBA" id="ARBA00023239"/>
    </source>
</evidence>
<dbReference type="Proteomes" id="UP000046155">
    <property type="component" value="Unassembled WGS sequence"/>
</dbReference>
<evidence type="ECO:0000313" key="7">
    <source>
        <dbReference type="Proteomes" id="UP000046155"/>
    </source>
</evidence>
<dbReference type="PROSITE" id="PS51257">
    <property type="entry name" value="PROKAR_LIPOPROTEIN"/>
    <property type="match status" value="1"/>
</dbReference>
<dbReference type="Pfam" id="PF01903">
    <property type="entry name" value="CbiX"/>
    <property type="match status" value="1"/>
</dbReference>
<dbReference type="InterPro" id="IPR050963">
    <property type="entry name" value="Sirohydro_Cobaltochel/CbiX"/>
</dbReference>
<evidence type="ECO:0000256" key="1">
    <source>
        <dbReference type="ARBA" id="ARBA00022723"/>
    </source>
</evidence>
<evidence type="ECO:0000313" key="6">
    <source>
        <dbReference type="EMBL" id="CEO90119.1"/>
    </source>
</evidence>
<feature type="region of interest" description="Disordered" evidence="3">
    <location>
        <begin position="642"/>
        <end position="675"/>
    </location>
</feature>
<evidence type="ECO:0000256" key="3">
    <source>
        <dbReference type="SAM" id="MobiDB-lite"/>
    </source>
</evidence>
<dbReference type="PANTHER" id="PTHR33542">
    <property type="entry name" value="SIROHYDROCHLORIN FERROCHELATASE, CHLOROPLASTIC"/>
    <property type="match status" value="1"/>
</dbReference>
<dbReference type="EC" id="4.99.1.3" evidence="6"/>
<protein>
    <submittedName>
        <fullName evidence="6">Putative Sirohydrochlorin cobaltochelatase</fullName>
        <ecNumber evidence="6">4.99.1.3</ecNumber>
    </submittedName>
</protein>
<keyword evidence="4" id="KW-0472">Membrane</keyword>
<keyword evidence="4" id="KW-0812">Transmembrane</keyword>
<dbReference type="RefSeq" id="WP_052835664.1">
    <property type="nucleotide sequence ID" value="NZ_CDRZ01000273.1"/>
</dbReference>
<evidence type="ECO:0000256" key="4">
    <source>
        <dbReference type="SAM" id="Phobius"/>
    </source>
</evidence>
<dbReference type="EMBL" id="CDRZ01000273">
    <property type="protein sequence ID" value="CEO90119.1"/>
    <property type="molecule type" value="Genomic_DNA"/>
</dbReference>
<keyword evidence="5" id="KW-0732">Signal</keyword>
<gene>
    <name evidence="6" type="primary">cbiX</name>
    <name evidence="6" type="ORF">SSCH_730018</name>
</gene>
<sequence length="709" mass="78111">MFVWQKRLKRSVGIFLILMLVFSSCLIAAPFQSLAAAEESPGVLILAHGAGDPTWTVPLWEAANELKENLPYPVAIGFLEYDEPDIPDAVEQLNAVGVNKIVAVPLFISSYSNHIEEIKYILGLRKDLPDPDEDLERASPAGEVILIPAVDDHPLMAEVLTEQIKPLIKDPAHEVVVLAAHGSDSEEGKIGWKNNLESLGQQIQKRLAAQGTPVKGIRYGYVFEGPTPSLRKAVDEAINTDGATALVVPVMVSEGFFTGRMIPNILKEFADDTYRYPEPGQRALLTFQKAHANRIVEWRAANELWPQPEVLQDGKRLHLTLDKCQEIAQAAGKGYPCSVLAFRMAGVALPALWPDSPVVADDLTVVSLLPPEAGSKPVFDYLSGDVSYLGNWKKITPLSPTFIFANKATGETVWVQVKPDTFGGEDYFGLRNRVINGQAAEGEQAGLQARLDELLKNLLARPAEAICAWKKVSPLSVYSPDDKLLKFSYMDIAVEDEGLCLGRTFGFQALSEAFAELYGDSVPKQGRFSVLAHLPTKCTEGVLKVVAGAGNYELSGTDPVQGENYCYEVTAKDRSRVAVVKVKPSLIPEEFFTLRNKCKQGKATPDEKARFQELKLQAIISLMFKPTDEIFSVSTHTVDMQGDGVDDKDLSKDKEKRGDEKGRQDKAKEKTGLPKTGENILPLYLIGIALLFAGTLMVRRKQFDRFERK</sequence>
<dbReference type="OrthoDB" id="1489951at2"/>
<dbReference type="SUPFAM" id="SSF53800">
    <property type="entry name" value="Chelatase"/>
    <property type="match status" value="1"/>
</dbReference>
<keyword evidence="2 6" id="KW-0456">Lyase</keyword>
<reference evidence="7" key="1">
    <citation type="submission" date="2015-01" db="EMBL/GenBank/DDBJ databases">
        <authorList>
            <person name="Manzoor Shahid"/>
            <person name="Zubair Saima"/>
        </authorList>
    </citation>
    <scope>NUCLEOTIDE SEQUENCE [LARGE SCALE GENOMIC DNA]</scope>
    <source>
        <strain evidence="7">Sp3</strain>
    </source>
</reference>
<dbReference type="GO" id="GO:0046872">
    <property type="term" value="F:metal ion binding"/>
    <property type="evidence" value="ECO:0007669"/>
    <property type="project" value="UniProtKB-KW"/>
</dbReference>
<dbReference type="InterPro" id="IPR002762">
    <property type="entry name" value="CbiX-like"/>
</dbReference>
<accession>A0A0B7MHK6</accession>